<evidence type="ECO:0000313" key="3">
    <source>
        <dbReference type="EMBL" id="KRL84000.1"/>
    </source>
</evidence>
<comment type="caution">
    <text evidence="3">The sequence shown here is derived from an EMBL/GenBank/DDBJ whole genome shotgun (WGS) entry which is preliminary data.</text>
</comment>
<protein>
    <recommendedName>
        <fullName evidence="5">Phage scaffold protein</fullName>
    </recommendedName>
</protein>
<dbReference type="InterPro" id="IPR025580">
    <property type="entry name" value="Gp46"/>
</dbReference>
<evidence type="ECO:0000313" key="4">
    <source>
        <dbReference type="Proteomes" id="UP000051324"/>
    </source>
</evidence>
<dbReference type="Proteomes" id="UP000051324">
    <property type="component" value="Unassembled WGS sequence"/>
</dbReference>
<keyword evidence="1" id="KW-0175">Coiled coil</keyword>
<gene>
    <name evidence="3" type="ORF">FC32_GL001271</name>
</gene>
<feature type="region of interest" description="Disordered" evidence="2">
    <location>
        <begin position="1"/>
        <end position="38"/>
    </location>
</feature>
<reference evidence="3 4" key="1">
    <citation type="journal article" date="2015" name="Genome Announc.">
        <title>Expanding the biotechnology potential of lactobacilli through comparative genomics of 213 strains and associated genera.</title>
        <authorList>
            <person name="Sun Z."/>
            <person name="Harris H.M."/>
            <person name="McCann A."/>
            <person name="Guo C."/>
            <person name="Argimon S."/>
            <person name="Zhang W."/>
            <person name="Yang X."/>
            <person name="Jeffery I.B."/>
            <person name="Cooney J.C."/>
            <person name="Kagawa T.F."/>
            <person name="Liu W."/>
            <person name="Song Y."/>
            <person name="Salvetti E."/>
            <person name="Wrobel A."/>
            <person name="Rasinkangas P."/>
            <person name="Parkhill J."/>
            <person name="Rea M.C."/>
            <person name="O'Sullivan O."/>
            <person name="Ritari J."/>
            <person name="Douillard F.P."/>
            <person name="Paul Ross R."/>
            <person name="Yang R."/>
            <person name="Briner A.E."/>
            <person name="Felis G.E."/>
            <person name="de Vos W.M."/>
            <person name="Barrangou R."/>
            <person name="Klaenhammer T.R."/>
            <person name="Caufield P.W."/>
            <person name="Cui Y."/>
            <person name="Zhang H."/>
            <person name="O'Toole P.W."/>
        </authorList>
    </citation>
    <scope>NUCLEOTIDE SEQUENCE [LARGE SCALE GENOMIC DNA]</scope>
    <source>
        <strain evidence="3 4">DSM 16634</strain>
    </source>
</reference>
<feature type="compositionally biased region" description="Basic and acidic residues" evidence="2">
    <location>
        <begin position="154"/>
        <end position="163"/>
    </location>
</feature>
<evidence type="ECO:0000256" key="1">
    <source>
        <dbReference type="SAM" id="Coils"/>
    </source>
</evidence>
<feature type="region of interest" description="Disordered" evidence="2">
    <location>
        <begin position="154"/>
        <end position="174"/>
    </location>
</feature>
<feature type="coiled-coil region" evidence="1">
    <location>
        <begin position="45"/>
        <end position="115"/>
    </location>
</feature>
<feature type="compositionally biased region" description="Acidic residues" evidence="2">
    <location>
        <begin position="12"/>
        <end position="21"/>
    </location>
</feature>
<proteinExistence type="predicted"/>
<dbReference type="STRING" id="1423724.FC32_GL001271"/>
<keyword evidence="4" id="KW-1185">Reference proteome</keyword>
<evidence type="ECO:0000256" key="2">
    <source>
        <dbReference type="SAM" id="MobiDB-lite"/>
    </source>
</evidence>
<evidence type="ECO:0008006" key="5">
    <source>
        <dbReference type="Google" id="ProtNLM"/>
    </source>
</evidence>
<sequence>MWLGGKPMNTEEVLDTTATEEEQAKPYKTFESQSDLDSYTDKRVAKALETARSKWNDELDTKLKEREDEAKRLASMNAKDRAEAKLKSREEALKQREHELNMKAYRIEAQKQLEEQKLPADLVDLVLTDDAEKTHSNIRKLAESVDMLVKARVEELSKTDSPKESAGFKTSDNSMNDIASFAQTNRLIK</sequence>
<dbReference type="AlphaFoldDB" id="A0A0R1TRJ4"/>
<organism evidence="3 4">
    <name type="scientific">Ligilactobacillus apodemi DSM 16634 = JCM 16172</name>
    <dbReference type="NCBI Taxonomy" id="1423724"/>
    <lineage>
        <taxon>Bacteria</taxon>
        <taxon>Bacillati</taxon>
        <taxon>Bacillota</taxon>
        <taxon>Bacilli</taxon>
        <taxon>Lactobacillales</taxon>
        <taxon>Lactobacillaceae</taxon>
        <taxon>Ligilactobacillus</taxon>
    </lineage>
</organism>
<accession>A0A0R1TRJ4</accession>
<dbReference type="EMBL" id="AZFT01000053">
    <property type="protein sequence ID" value="KRL84000.1"/>
    <property type="molecule type" value="Genomic_DNA"/>
</dbReference>
<dbReference type="Pfam" id="PF14265">
    <property type="entry name" value="DUF4355"/>
    <property type="match status" value="1"/>
</dbReference>
<name>A0A0R1TRJ4_9LACO</name>
<dbReference type="PATRIC" id="fig|1423724.4.peg.1327"/>